<evidence type="ECO:0000313" key="2">
    <source>
        <dbReference type="EMBL" id="MFC0077353.1"/>
    </source>
</evidence>
<name>A0ABV6BQR5_9FLAO</name>
<organism evidence="2 3">
    <name type="scientific">Flavobacterium procerum</name>
    <dbReference type="NCBI Taxonomy" id="1455569"/>
    <lineage>
        <taxon>Bacteria</taxon>
        <taxon>Pseudomonadati</taxon>
        <taxon>Bacteroidota</taxon>
        <taxon>Flavobacteriia</taxon>
        <taxon>Flavobacteriales</taxon>
        <taxon>Flavobacteriaceae</taxon>
        <taxon>Flavobacterium</taxon>
    </lineage>
</organism>
<feature type="transmembrane region" description="Helical" evidence="1">
    <location>
        <begin position="20"/>
        <end position="43"/>
    </location>
</feature>
<evidence type="ECO:0008006" key="4">
    <source>
        <dbReference type="Google" id="ProtNLM"/>
    </source>
</evidence>
<keyword evidence="1" id="KW-0812">Transmembrane</keyword>
<keyword evidence="1" id="KW-1133">Transmembrane helix</keyword>
<accession>A0ABV6BQR5</accession>
<dbReference type="RefSeq" id="WP_379685163.1">
    <property type="nucleotide sequence ID" value="NZ_JBHLYW010000008.1"/>
</dbReference>
<keyword evidence="3" id="KW-1185">Reference proteome</keyword>
<feature type="transmembrane region" description="Helical" evidence="1">
    <location>
        <begin position="49"/>
        <end position="70"/>
    </location>
</feature>
<reference evidence="2 3" key="1">
    <citation type="submission" date="2024-09" db="EMBL/GenBank/DDBJ databases">
        <authorList>
            <person name="Sun Q."/>
            <person name="Mori K."/>
        </authorList>
    </citation>
    <scope>NUCLEOTIDE SEQUENCE [LARGE SCALE GENOMIC DNA]</scope>
    <source>
        <strain evidence="2 3">CGMCC 1.12926</strain>
    </source>
</reference>
<keyword evidence="1" id="KW-0472">Membrane</keyword>
<gene>
    <name evidence="2" type="ORF">ACFFLS_09905</name>
</gene>
<dbReference type="Proteomes" id="UP001589734">
    <property type="component" value="Unassembled WGS sequence"/>
</dbReference>
<evidence type="ECO:0000313" key="3">
    <source>
        <dbReference type="Proteomes" id="UP001589734"/>
    </source>
</evidence>
<proteinExistence type="predicted"/>
<dbReference type="EMBL" id="JBHLYW010000008">
    <property type="protein sequence ID" value="MFC0077353.1"/>
    <property type="molecule type" value="Genomic_DNA"/>
</dbReference>
<sequence>MKKTLPELAIAELDRRKKLLTGILIGGIVLWLFLIGAVFFLLISKSKNITAGFVPILAFPVVFMPLFIYMSQLSAEIKSRTNN</sequence>
<protein>
    <recommendedName>
        <fullName evidence="4">Redox-active disulfide protein 2</fullName>
    </recommendedName>
</protein>
<comment type="caution">
    <text evidence="2">The sequence shown here is derived from an EMBL/GenBank/DDBJ whole genome shotgun (WGS) entry which is preliminary data.</text>
</comment>
<evidence type="ECO:0000256" key="1">
    <source>
        <dbReference type="SAM" id="Phobius"/>
    </source>
</evidence>